<dbReference type="PROSITE" id="PS50240">
    <property type="entry name" value="TRYPSIN_DOM"/>
    <property type="match status" value="1"/>
</dbReference>
<dbReference type="Gene3D" id="2.40.10.10">
    <property type="entry name" value="Trypsin-like serine proteases"/>
    <property type="match status" value="2"/>
</dbReference>
<dbReference type="InterPro" id="IPR018114">
    <property type="entry name" value="TRYPSIN_HIS"/>
</dbReference>
<evidence type="ECO:0000313" key="8">
    <source>
        <dbReference type="EMBL" id="KAK7865595.1"/>
    </source>
</evidence>
<dbReference type="SUPFAM" id="SSF57424">
    <property type="entry name" value="LDL receptor-like module"/>
    <property type="match status" value="4"/>
</dbReference>
<feature type="disulfide bond" evidence="2">
    <location>
        <begin position="93"/>
        <end position="111"/>
    </location>
</feature>
<keyword evidence="3" id="KW-0768">Sushi</keyword>
<dbReference type="SUPFAM" id="SSF57535">
    <property type="entry name" value="Complement control module/SCR domain"/>
    <property type="match status" value="1"/>
</dbReference>
<keyword evidence="1 2" id="KW-1015">Disulfide bond</keyword>
<dbReference type="Pfam" id="PF00084">
    <property type="entry name" value="Sushi"/>
    <property type="match status" value="1"/>
</dbReference>
<feature type="disulfide bond" evidence="2">
    <location>
        <begin position="128"/>
        <end position="140"/>
    </location>
</feature>
<feature type="disulfide bond" evidence="2">
    <location>
        <begin position="169"/>
        <end position="181"/>
    </location>
</feature>
<dbReference type="SUPFAM" id="SSF50494">
    <property type="entry name" value="Trypsin-like serine proteases"/>
    <property type="match status" value="1"/>
</dbReference>
<evidence type="ECO:0000256" key="5">
    <source>
        <dbReference type="SAM" id="Phobius"/>
    </source>
</evidence>
<dbReference type="SMART" id="SM00032">
    <property type="entry name" value="CCP"/>
    <property type="match status" value="2"/>
</dbReference>
<dbReference type="CDD" id="cd00112">
    <property type="entry name" value="LDLa"/>
    <property type="match status" value="4"/>
</dbReference>
<feature type="disulfide bond" evidence="2">
    <location>
        <begin position="45"/>
        <end position="57"/>
    </location>
</feature>
<dbReference type="PRINTS" id="PR00261">
    <property type="entry name" value="LDLRECEPTOR"/>
</dbReference>
<dbReference type="SMART" id="SM00020">
    <property type="entry name" value="Tryp_SPc"/>
    <property type="match status" value="1"/>
</dbReference>
<feature type="disulfide bond" evidence="2">
    <location>
        <begin position="176"/>
        <end position="194"/>
    </location>
</feature>
<dbReference type="Pfam" id="PF00057">
    <property type="entry name" value="Ldl_recept_a"/>
    <property type="match status" value="4"/>
</dbReference>
<dbReference type="PROSITE" id="PS50923">
    <property type="entry name" value="SUSHI"/>
    <property type="match status" value="1"/>
</dbReference>
<feature type="transmembrane region" description="Helical" evidence="5">
    <location>
        <begin position="12"/>
        <end position="30"/>
    </location>
</feature>
<sequence length="625" mass="68923">MLCTSAGKFCSSLLLFGVTIIFVKVFIHYSEEASFDIQRRKRQSCSANEFQCYSGQCVDRFVRCDGLVDCEDGTDETYRTCQSLPCPPYAYKCEYGACANADAKCNKIKDCADGSDEMGCPLPPSIICKRNQYECKSDICIDNLLRCDGTTDCDDGSDETKDACGSIMCPSYSFQCDYGACIDKDGLCNGIKQCADGSDETTERCGMNTTTPKPTTQPTPSSSCKLPSQPENGQYKLGGCNLPCQHNPGQIVNNAYLIYTCDPGFVLSGSPAVYCDGGWSAAFPTCSQTTCSELNFPSREIECILNNQNVKCDQPMAPGTKAFVKCNAFYINYKELDDFVTTCQSNGTWSHQVLPCNPKCGEPNPNGVPFVAGSSEARNGEFPCHVGIYRLLEGRYQQVCGGNIITERIIITAAHCFWDTPSQVQIDSREYRIAAGKFYREWNHSNDTRVQTLEIDNVVLHHMFRGTARNWADDIAVVKLKNSIVMRVGVAPICVDYNEKFENLFSPGKSGIVMGWGYTENQTQSDTLRKATLPFVAFEICEKKVPPSFVPILTSDKFCAGYDNGTSVCGGDSGGGFATKFRDGKYYLMGLVSIGVTSTENCNIFQYTTFTRVSKFYSFIKKNIS</sequence>
<dbReference type="GO" id="GO:0006508">
    <property type="term" value="P:proteolysis"/>
    <property type="evidence" value="ECO:0007669"/>
    <property type="project" value="InterPro"/>
</dbReference>
<dbReference type="InterPro" id="IPR023415">
    <property type="entry name" value="LDLR_class-A_CS"/>
</dbReference>
<dbReference type="PANTHER" id="PTHR24252:SF7">
    <property type="entry name" value="HYALIN"/>
    <property type="match status" value="1"/>
</dbReference>
<dbReference type="Pfam" id="PF00089">
    <property type="entry name" value="Trypsin"/>
    <property type="match status" value="1"/>
</dbReference>
<evidence type="ECO:0000256" key="4">
    <source>
        <dbReference type="SAM" id="MobiDB-lite"/>
    </source>
</evidence>
<evidence type="ECO:0000313" key="9">
    <source>
        <dbReference type="Proteomes" id="UP001378592"/>
    </source>
</evidence>
<dbReference type="CDD" id="cd00190">
    <property type="entry name" value="Tryp_SPc"/>
    <property type="match status" value="1"/>
</dbReference>
<feature type="region of interest" description="Disordered" evidence="4">
    <location>
        <begin position="198"/>
        <end position="224"/>
    </location>
</feature>
<reference evidence="8 9" key="1">
    <citation type="submission" date="2024-03" db="EMBL/GenBank/DDBJ databases">
        <title>The genome assembly and annotation of the cricket Gryllus longicercus Weissman &amp; Gray.</title>
        <authorList>
            <person name="Szrajer S."/>
            <person name="Gray D."/>
            <person name="Ylla G."/>
        </authorList>
    </citation>
    <scope>NUCLEOTIDE SEQUENCE [LARGE SCALE GENOMIC DNA]</scope>
    <source>
        <strain evidence="8">DAG 2021-001</strain>
        <tissue evidence="8">Whole body minus gut</tissue>
    </source>
</reference>
<organism evidence="8 9">
    <name type="scientific">Gryllus longicercus</name>
    <dbReference type="NCBI Taxonomy" id="2509291"/>
    <lineage>
        <taxon>Eukaryota</taxon>
        <taxon>Metazoa</taxon>
        <taxon>Ecdysozoa</taxon>
        <taxon>Arthropoda</taxon>
        <taxon>Hexapoda</taxon>
        <taxon>Insecta</taxon>
        <taxon>Pterygota</taxon>
        <taxon>Neoptera</taxon>
        <taxon>Polyneoptera</taxon>
        <taxon>Orthoptera</taxon>
        <taxon>Ensifera</taxon>
        <taxon>Gryllidea</taxon>
        <taxon>Grylloidea</taxon>
        <taxon>Gryllidae</taxon>
        <taxon>Gryllinae</taxon>
        <taxon>Gryllus</taxon>
    </lineage>
</organism>
<dbReference type="PROSITE" id="PS50068">
    <property type="entry name" value="LDLRA_2"/>
    <property type="match status" value="4"/>
</dbReference>
<keyword evidence="5" id="KW-0472">Membrane</keyword>
<dbReference type="InterPro" id="IPR036055">
    <property type="entry name" value="LDL_receptor-like_sf"/>
</dbReference>
<dbReference type="InterPro" id="IPR043504">
    <property type="entry name" value="Peptidase_S1_PA_chymotrypsin"/>
</dbReference>
<feature type="disulfide bond" evidence="2">
    <location>
        <begin position="135"/>
        <end position="153"/>
    </location>
</feature>
<feature type="compositionally biased region" description="Low complexity" evidence="4">
    <location>
        <begin position="209"/>
        <end position="223"/>
    </location>
</feature>
<accession>A0AAN9VP81</accession>
<proteinExistence type="predicted"/>
<keyword evidence="9" id="KW-1185">Reference proteome</keyword>
<dbReference type="PROSITE" id="PS00134">
    <property type="entry name" value="TRYPSIN_HIS"/>
    <property type="match status" value="1"/>
</dbReference>
<dbReference type="AlphaFoldDB" id="A0AAN9VP81"/>
<dbReference type="GO" id="GO:0004252">
    <property type="term" value="F:serine-type endopeptidase activity"/>
    <property type="evidence" value="ECO:0007669"/>
    <property type="project" value="InterPro"/>
</dbReference>
<evidence type="ECO:0000259" key="6">
    <source>
        <dbReference type="PROSITE" id="PS50240"/>
    </source>
</evidence>
<dbReference type="EMBL" id="JAZDUA010000171">
    <property type="protein sequence ID" value="KAK7865595.1"/>
    <property type="molecule type" value="Genomic_DNA"/>
</dbReference>
<dbReference type="Proteomes" id="UP001378592">
    <property type="component" value="Unassembled WGS sequence"/>
</dbReference>
<gene>
    <name evidence="8" type="ORF">R5R35_012671</name>
</gene>
<dbReference type="PROSITE" id="PS01209">
    <property type="entry name" value="LDLRA_1"/>
    <property type="match status" value="3"/>
</dbReference>
<feature type="disulfide bond" evidence="2">
    <location>
        <begin position="105"/>
        <end position="120"/>
    </location>
</feature>
<dbReference type="InterPro" id="IPR000436">
    <property type="entry name" value="Sushi_SCR_CCP_dom"/>
</dbReference>
<keyword evidence="5" id="KW-0812">Transmembrane</keyword>
<dbReference type="Gene3D" id="4.10.400.10">
    <property type="entry name" value="Low-density Lipoprotein Receptor"/>
    <property type="match status" value="4"/>
</dbReference>
<feature type="domain" description="Peptidase S1" evidence="6">
    <location>
        <begin position="370"/>
        <end position="625"/>
    </location>
</feature>
<evidence type="ECO:0008006" key="10">
    <source>
        <dbReference type="Google" id="ProtNLM"/>
    </source>
</evidence>
<dbReference type="InterPro" id="IPR001254">
    <property type="entry name" value="Trypsin_dom"/>
</dbReference>
<feature type="disulfide bond" evidence="2">
    <location>
        <begin position="86"/>
        <end position="98"/>
    </location>
</feature>
<feature type="disulfide bond" evidence="2">
    <location>
        <begin position="52"/>
        <end position="70"/>
    </location>
</feature>
<dbReference type="InterPro" id="IPR002172">
    <property type="entry name" value="LDrepeatLR_classA_rpt"/>
</dbReference>
<name>A0AAN9VP81_9ORTH</name>
<dbReference type="PANTHER" id="PTHR24252">
    <property type="entry name" value="ACROSIN-RELATED"/>
    <property type="match status" value="1"/>
</dbReference>
<dbReference type="CDD" id="cd00033">
    <property type="entry name" value="CCP"/>
    <property type="match status" value="1"/>
</dbReference>
<feature type="domain" description="Sushi" evidence="7">
    <location>
        <begin position="238"/>
        <end position="288"/>
    </location>
</feature>
<dbReference type="InterPro" id="IPR035976">
    <property type="entry name" value="Sushi/SCR/CCP_sf"/>
</dbReference>
<evidence type="ECO:0000256" key="1">
    <source>
        <dbReference type="ARBA" id="ARBA00023157"/>
    </source>
</evidence>
<comment type="caution">
    <text evidence="8">The sequence shown here is derived from an EMBL/GenBank/DDBJ whole genome shotgun (WGS) entry which is preliminary data.</text>
</comment>
<protein>
    <recommendedName>
        <fullName evidence="10">Modular serine protease</fullName>
    </recommendedName>
</protein>
<evidence type="ECO:0000259" key="7">
    <source>
        <dbReference type="PROSITE" id="PS50923"/>
    </source>
</evidence>
<evidence type="ECO:0000256" key="3">
    <source>
        <dbReference type="PROSITE-ProRule" id="PRU00302"/>
    </source>
</evidence>
<evidence type="ECO:0000256" key="2">
    <source>
        <dbReference type="PROSITE-ProRule" id="PRU00124"/>
    </source>
</evidence>
<dbReference type="InterPro" id="IPR009003">
    <property type="entry name" value="Peptidase_S1_PA"/>
</dbReference>
<comment type="caution">
    <text evidence="3">Lacks conserved residue(s) required for the propagation of feature annotation.</text>
</comment>
<dbReference type="Gene3D" id="2.10.70.10">
    <property type="entry name" value="Complement Module, domain 1"/>
    <property type="match status" value="1"/>
</dbReference>
<dbReference type="SMART" id="SM00192">
    <property type="entry name" value="LDLa"/>
    <property type="match status" value="4"/>
</dbReference>
<keyword evidence="5" id="KW-1133">Transmembrane helix</keyword>